<dbReference type="PATRIC" id="fig|1069642.3.peg.1759"/>
<keyword evidence="1" id="KW-0472">Membrane</keyword>
<dbReference type="KEGG" id="bbat:Bdt_1784"/>
<evidence type="ECO:0000256" key="1">
    <source>
        <dbReference type="SAM" id="Phobius"/>
    </source>
</evidence>
<dbReference type="HOGENOM" id="CLU_3285535_0_0_7"/>
<keyword evidence="1" id="KW-0812">Transmembrane</keyword>
<organism evidence="2 3">
    <name type="scientific">Bdellovibrio bacteriovorus str. Tiberius</name>
    <dbReference type="NCBI Taxonomy" id="1069642"/>
    <lineage>
        <taxon>Bacteria</taxon>
        <taxon>Pseudomonadati</taxon>
        <taxon>Bdellovibrionota</taxon>
        <taxon>Bdellovibrionia</taxon>
        <taxon>Bdellovibrionales</taxon>
        <taxon>Pseudobdellovibrionaceae</taxon>
        <taxon>Bdellovibrio</taxon>
    </lineage>
</organism>
<sequence>MGNLKSSIGPGRKLCVIVVFMSFDPSFNLILAFTTPATTP</sequence>
<dbReference type="STRING" id="1069642.Bdt_1784"/>
<protein>
    <submittedName>
        <fullName evidence="2">Uncharacterized protein</fullName>
    </submittedName>
</protein>
<dbReference type="Proteomes" id="UP000010074">
    <property type="component" value="Chromosome"/>
</dbReference>
<dbReference type="AlphaFoldDB" id="K7YV01"/>
<keyword evidence="1" id="KW-1133">Transmembrane helix</keyword>
<evidence type="ECO:0000313" key="2">
    <source>
        <dbReference type="EMBL" id="AFY01473.1"/>
    </source>
</evidence>
<reference evidence="2 3" key="1">
    <citation type="journal article" date="2012" name="BMC Genomics">
        <title>Genome analysis of a simultaneously predatory and prey-independent, novel Bdellovibrio bacteriovorus from the River Tiber, supports in silico predictions of both ancient and recent lateral gene transfer from diverse bacteria.</title>
        <authorList>
            <person name="Hobley L."/>
            <person name="Lerner T.R."/>
            <person name="Williams L.E."/>
            <person name="Lambert C."/>
            <person name="Till R."/>
            <person name="Milner D.S."/>
            <person name="Basford S.M."/>
            <person name="Capeness M.J."/>
            <person name="Fenton A.K."/>
            <person name="Atterbury R.J."/>
            <person name="Harris M.A."/>
            <person name="Sockett R.E."/>
        </authorList>
    </citation>
    <scope>NUCLEOTIDE SEQUENCE [LARGE SCALE GENOMIC DNA]</scope>
    <source>
        <strain evidence="2 3">Tiberius</strain>
    </source>
</reference>
<evidence type="ECO:0000313" key="3">
    <source>
        <dbReference type="Proteomes" id="UP000010074"/>
    </source>
</evidence>
<proteinExistence type="predicted"/>
<accession>K7YV01</accession>
<dbReference type="EMBL" id="CP002930">
    <property type="protein sequence ID" value="AFY01473.1"/>
    <property type="molecule type" value="Genomic_DNA"/>
</dbReference>
<feature type="transmembrane region" description="Helical" evidence="1">
    <location>
        <begin position="14"/>
        <end position="34"/>
    </location>
</feature>
<gene>
    <name evidence="2" type="ORF">Bdt_1784</name>
</gene>
<name>K7YV01_BDEBC</name>